<dbReference type="Gene3D" id="1.10.10.60">
    <property type="entry name" value="Homeodomain-like"/>
    <property type="match status" value="2"/>
</dbReference>
<dbReference type="GO" id="GO:0005634">
    <property type="term" value="C:nucleus"/>
    <property type="evidence" value="ECO:0007669"/>
    <property type="project" value="UniProtKB-SubCell"/>
</dbReference>
<dbReference type="InterPro" id="IPR017930">
    <property type="entry name" value="Myb_dom"/>
</dbReference>
<evidence type="ECO:0000259" key="6">
    <source>
        <dbReference type="PROSITE" id="PS50090"/>
    </source>
</evidence>
<dbReference type="PROSITE" id="PS51294">
    <property type="entry name" value="HTH_MYB"/>
    <property type="match status" value="2"/>
</dbReference>
<dbReference type="GeneID" id="107780517"/>
<dbReference type="AlphaFoldDB" id="A0A1S3YWW7"/>
<feature type="domain" description="HTH myb-type" evidence="7">
    <location>
        <begin position="9"/>
        <end position="65"/>
    </location>
</feature>
<comment type="subcellular location">
    <subcellularLocation>
        <location evidence="1">Nucleus</location>
    </subcellularLocation>
</comment>
<accession>A0A1S3YWW7</accession>
<dbReference type="Pfam" id="PF00249">
    <property type="entry name" value="Myb_DNA-binding"/>
    <property type="match status" value="2"/>
</dbReference>
<dbReference type="InterPro" id="IPR009057">
    <property type="entry name" value="Homeodomain-like_sf"/>
</dbReference>
<dbReference type="SMR" id="A0A1S3YWW7"/>
<organism evidence="8 9">
    <name type="scientific">Nicotiana tabacum</name>
    <name type="common">Common tobacco</name>
    <dbReference type="NCBI Taxonomy" id="4097"/>
    <lineage>
        <taxon>Eukaryota</taxon>
        <taxon>Viridiplantae</taxon>
        <taxon>Streptophyta</taxon>
        <taxon>Embryophyta</taxon>
        <taxon>Tracheophyta</taxon>
        <taxon>Spermatophyta</taxon>
        <taxon>Magnoliopsida</taxon>
        <taxon>eudicotyledons</taxon>
        <taxon>Gunneridae</taxon>
        <taxon>Pentapetalae</taxon>
        <taxon>asterids</taxon>
        <taxon>lamiids</taxon>
        <taxon>Solanales</taxon>
        <taxon>Solanaceae</taxon>
        <taxon>Nicotianoideae</taxon>
        <taxon>Nicotianeae</taxon>
        <taxon>Nicotiana</taxon>
    </lineage>
</organism>
<reference evidence="8" key="1">
    <citation type="journal article" date="2014" name="Nat. Commun.">
        <title>The tobacco genome sequence and its comparison with those of tomato and potato.</title>
        <authorList>
            <person name="Sierro N."/>
            <person name="Battey J.N."/>
            <person name="Ouadi S."/>
            <person name="Bakaher N."/>
            <person name="Bovet L."/>
            <person name="Willig A."/>
            <person name="Goepfert S."/>
            <person name="Peitsch M.C."/>
            <person name="Ivanov N.V."/>
        </authorList>
    </citation>
    <scope>NUCLEOTIDE SEQUENCE [LARGE SCALE GENOMIC DNA]</scope>
</reference>
<dbReference type="SMART" id="SM00717">
    <property type="entry name" value="SANT"/>
    <property type="match status" value="2"/>
</dbReference>
<evidence type="ECO:0000256" key="5">
    <source>
        <dbReference type="SAM" id="Coils"/>
    </source>
</evidence>
<evidence type="ECO:0000256" key="3">
    <source>
        <dbReference type="ARBA" id="ARBA00023125"/>
    </source>
</evidence>
<dbReference type="GO" id="GO:0010597">
    <property type="term" value="P:green leaf volatile biosynthetic process"/>
    <property type="evidence" value="ECO:0007669"/>
    <property type="project" value="UniProtKB-ARBA"/>
</dbReference>
<gene>
    <name evidence="9" type="primary">LOC107780517</name>
</gene>
<dbReference type="CDD" id="cd00167">
    <property type="entry name" value="SANT"/>
    <property type="match status" value="2"/>
</dbReference>
<feature type="domain" description="HTH myb-type" evidence="7">
    <location>
        <begin position="66"/>
        <end position="116"/>
    </location>
</feature>
<dbReference type="FunFam" id="1.10.10.60:FF:000001">
    <property type="entry name" value="MYB-related transcription factor"/>
    <property type="match status" value="1"/>
</dbReference>
<keyword evidence="8" id="KW-1185">Reference proteome</keyword>
<dbReference type="RefSeq" id="XP_016456555.1">
    <property type="nucleotide sequence ID" value="XM_016601069.2"/>
</dbReference>
<evidence type="ECO:0000313" key="9">
    <source>
        <dbReference type="RefSeq" id="XP_016456555.1"/>
    </source>
</evidence>
<feature type="coiled-coil region" evidence="5">
    <location>
        <begin position="178"/>
        <end position="208"/>
    </location>
</feature>
<proteinExistence type="predicted"/>
<dbReference type="GO" id="GO:0000976">
    <property type="term" value="F:transcription cis-regulatory region binding"/>
    <property type="evidence" value="ECO:0007669"/>
    <property type="project" value="UniProtKB-ARBA"/>
</dbReference>
<evidence type="ECO:0000256" key="4">
    <source>
        <dbReference type="ARBA" id="ARBA00023242"/>
    </source>
</evidence>
<dbReference type="PROSITE" id="PS50090">
    <property type="entry name" value="MYB_LIKE"/>
    <property type="match status" value="2"/>
</dbReference>
<protein>
    <submittedName>
        <fullName evidence="9">Transcription factor MYB39-like</fullName>
    </submittedName>
    <submittedName>
        <fullName evidence="9">Transcription factor MYB41-like</fullName>
    </submittedName>
</protein>
<reference evidence="9" key="2">
    <citation type="submission" date="2025-08" db="UniProtKB">
        <authorList>
            <consortium name="RefSeq"/>
        </authorList>
    </citation>
    <scope>IDENTIFICATION</scope>
    <source>
        <tissue evidence="9">Leaf</tissue>
    </source>
</reference>
<dbReference type="InterPro" id="IPR001005">
    <property type="entry name" value="SANT/Myb"/>
</dbReference>
<evidence type="ECO:0000259" key="7">
    <source>
        <dbReference type="PROSITE" id="PS51294"/>
    </source>
</evidence>
<keyword evidence="4" id="KW-0539">Nucleus</keyword>
<dbReference type="PANTHER" id="PTHR47994">
    <property type="entry name" value="F14D16.11-RELATED"/>
    <property type="match status" value="1"/>
</dbReference>
<dbReference type="Proteomes" id="UP000790787">
    <property type="component" value="Chromosome 2"/>
</dbReference>
<dbReference type="FunFam" id="1.10.10.60:FF:000349">
    <property type="entry name" value="Transcription factor MYB39"/>
    <property type="match status" value="1"/>
</dbReference>
<dbReference type="InterPro" id="IPR015495">
    <property type="entry name" value="Myb_TF_plants"/>
</dbReference>
<dbReference type="RefSeq" id="XP_016456555.1">
    <property type="nucleotide sequence ID" value="XM_016601069.1"/>
</dbReference>
<sequence>MGRSPCCDKNGLKKGPWTTEEDHKLIQYIQIHGPGNWRTLPKNAGLQRCGKSCRLRWTNYLRPDIKRGRFSFEEEETIIQLHSVLGNKWSAIAARLPGRTDNEIKNYWNTHIRKRLLRSGIDPVTHSPRLDLLDLSSLLNSTQFNLSSLLGLQALINPEIFRIATTLLASQNESPELLLQKLQENQLLNTQLQNLEGSELLLQKLQENQLLNAPMQNQLQNFQPNNQFQNQIPEIPTFSTPSNVPCSSSQPMQLGHVESYLMNDQMLPPQNYGYCASDTSDNSTFQSLNNSSNQNISLDSVLSTPLSSTEDEKESYCSNLMKFEIPASLNFDDFM</sequence>
<evidence type="ECO:0000313" key="8">
    <source>
        <dbReference type="Proteomes" id="UP000790787"/>
    </source>
</evidence>
<dbReference type="PaxDb" id="4097-A0A1S3YWW7"/>
<dbReference type="SUPFAM" id="SSF46689">
    <property type="entry name" value="Homeodomain-like"/>
    <property type="match status" value="1"/>
</dbReference>
<keyword evidence="5" id="KW-0175">Coiled coil</keyword>
<dbReference type="PANTHER" id="PTHR47994:SF5">
    <property type="entry name" value="F14D16.11-RELATED"/>
    <property type="match status" value="1"/>
</dbReference>
<evidence type="ECO:0000256" key="1">
    <source>
        <dbReference type="ARBA" id="ARBA00004123"/>
    </source>
</evidence>
<dbReference type="KEGG" id="nta:107780517"/>
<dbReference type="OMA" id="QEIPNFT"/>
<feature type="domain" description="Myb-like" evidence="6">
    <location>
        <begin position="9"/>
        <end position="61"/>
    </location>
</feature>
<dbReference type="OrthoDB" id="2143914at2759"/>
<evidence type="ECO:0000256" key="2">
    <source>
        <dbReference type="ARBA" id="ARBA00022737"/>
    </source>
</evidence>
<keyword evidence="3" id="KW-0238">DNA-binding</keyword>
<name>A0A1S3YWW7_TOBAC</name>
<feature type="domain" description="Myb-like" evidence="6">
    <location>
        <begin position="62"/>
        <end position="112"/>
    </location>
</feature>
<keyword evidence="2" id="KW-0677">Repeat</keyword>